<dbReference type="FunFam" id="3.30.420.10:FF:000045">
    <property type="entry name" value="3'-5' exonuclease DinG"/>
    <property type="match status" value="1"/>
</dbReference>
<feature type="domain" description="Exonuclease" evidence="3">
    <location>
        <begin position="77"/>
        <end position="241"/>
    </location>
</feature>
<name>A0A4Q1KK91_9SPHN</name>
<keyword evidence="5" id="KW-1185">Reference proteome</keyword>
<dbReference type="InterPro" id="IPR013520">
    <property type="entry name" value="Ribonucl_H"/>
</dbReference>
<dbReference type="OrthoDB" id="7427781at2"/>
<dbReference type="PANTHER" id="PTHR30231">
    <property type="entry name" value="DNA POLYMERASE III SUBUNIT EPSILON"/>
    <property type="match status" value="1"/>
</dbReference>
<sequence length="340" mass="37743">MTPRLSISGSTRRGVLPPYNWDRPSATRLRQTSVVSDSSLEALAAHLEASGNYRVLRRLPDPPDPPSSFVPMPHLKRAIFLDVETTGLDPNQDEIIELAMVPFWYDGADRVVGIGSPLTGLRQPMKSIPAEVQRLTGITDAMVYGHAIDPRMIAAFATDSLIIAHNAAFDRRFVERFCPQLADNPWACSMAEIPWAMHGFESTKLSLLGLARGFYYDGHRAVHDCHAGIELLSRALPLGSGDSALKSLLMSARSTTWRCWAINSPFDKKDILKARGYRWADGSDGMPKAWWIDIDEAAFPGEMAFLRTSIYGRSIQISMSTLNAFNRYSDRLNVTGYALP</sequence>
<dbReference type="Proteomes" id="UP000290958">
    <property type="component" value="Unassembled WGS sequence"/>
</dbReference>
<evidence type="ECO:0000256" key="2">
    <source>
        <dbReference type="ARBA" id="ARBA00026073"/>
    </source>
</evidence>
<dbReference type="PANTHER" id="PTHR30231:SF37">
    <property type="entry name" value="EXODEOXYRIBONUCLEASE 10"/>
    <property type="match status" value="1"/>
</dbReference>
<keyword evidence="4" id="KW-0378">Hydrolase</keyword>
<dbReference type="NCBIfam" id="NF006615">
    <property type="entry name" value="PRK09182.1"/>
    <property type="match status" value="1"/>
</dbReference>
<dbReference type="InterPro" id="IPR012337">
    <property type="entry name" value="RNaseH-like_sf"/>
</dbReference>
<dbReference type="GO" id="GO:0003676">
    <property type="term" value="F:nucleic acid binding"/>
    <property type="evidence" value="ECO:0007669"/>
    <property type="project" value="InterPro"/>
</dbReference>
<protein>
    <submittedName>
        <fullName evidence="4">3'-5' exonuclease</fullName>
    </submittedName>
</protein>
<comment type="function">
    <text evidence="1">DNA polymerase III is a complex, multichain enzyme responsible for most of the replicative synthesis in bacteria. The epsilon subunit contain the editing function and is a proofreading 3'-5' exonuclease.</text>
</comment>
<dbReference type="CDD" id="cd06127">
    <property type="entry name" value="DEDDh"/>
    <property type="match status" value="1"/>
</dbReference>
<comment type="caution">
    <text evidence="4">The sequence shown here is derived from an EMBL/GenBank/DDBJ whole genome shotgun (WGS) entry which is preliminary data.</text>
</comment>
<comment type="subunit">
    <text evidence="2">DNA polymerase III contains a core (composed of alpha, epsilon and theta chains) that associates with a tau subunit. This core dimerizes to form the POLIII' complex. PolIII' associates with the gamma complex (composed of gamma, delta, delta', psi and chi chains) and with the beta chain to form the complete DNA polymerase III complex.</text>
</comment>
<evidence type="ECO:0000313" key="4">
    <source>
        <dbReference type="EMBL" id="RXR30281.1"/>
    </source>
</evidence>
<dbReference type="Pfam" id="PF00929">
    <property type="entry name" value="RNase_T"/>
    <property type="match status" value="1"/>
</dbReference>
<dbReference type="SUPFAM" id="SSF53098">
    <property type="entry name" value="Ribonuclease H-like"/>
    <property type="match status" value="1"/>
</dbReference>
<keyword evidence="4" id="KW-0269">Exonuclease</keyword>
<gene>
    <name evidence="4" type="ORF">EQG66_02800</name>
</gene>
<evidence type="ECO:0000256" key="1">
    <source>
        <dbReference type="ARBA" id="ARBA00025483"/>
    </source>
</evidence>
<dbReference type="AlphaFoldDB" id="A0A4Q1KK91"/>
<dbReference type="SMART" id="SM00479">
    <property type="entry name" value="EXOIII"/>
    <property type="match status" value="1"/>
</dbReference>
<dbReference type="GO" id="GO:0008408">
    <property type="term" value="F:3'-5' exonuclease activity"/>
    <property type="evidence" value="ECO:0007669"/>
    <property type="project" value="TreeGrafter"/>
</dbReference>
<evidence type="ECO:0000259" key="3">
    <source>
        <dbReference type="SMART" id="SM00479"/>
    </source>
</evidence>
<dbReference type="InterPro" id="IPR036397">
    <property type="entry name" value="RNaseH_sf"/>
</dbReference>
<accession>A0A4Q1KK91</accession>
<organism evidence="4 5">
    <name type="scientific">Sphingobium fluviale</name>
    <dbReference type="NCBI Taxonomy" id="2506423"/>
    <lineage>
        <taxon>Bacteria</taxon>
        <taxon>Pseudomonadati</taxon>
        <taxon>Pseudomonadota</taxon>
        <taxon>Alphaproteobacteria</taxon>
        <taxon>Sphingomonadales</taxon>
        <taxon>Sphingomonadaceae</taxon>
        <taxon>Sphingobium</taxon>
    </lineage>
</organism>
<evidence type="ECO:0000313" key="5">
    <source>
        <dbReference type="Proteomes" id="UP000290958"/>
    </source>
</evidence>
<dbReference type="GO" id="GO:0045004">
    <property type="term" value="P:DNA replication proofreading"/>
    <property type="evidence" value="ECO:0007669"/>
    <property type="project" value="TreeGrafter"/>
</dbReference>
<keyword evidence="4" id="KW-0540">Nuclease</keyword>
<reference evidence="5" key="1">
    <citation type="submission" date="2019-01" db="EMBL/GenBank/DDBJ databases">
        <title>Cytophagaceae bacterium strain CAR-16.</title>
        <authorList>
            <person name="Chen W.-M."/>
        </authorList>
    </citation>
    <scope>NUCLEOTIDE SEQUENCE [LARGE SCALE GENOMIC DNA]</scope>
    <source>
        <strain evidence="5">CHR27</strain>
    </source>
</reference>
<proteinExistence type="predicted"/>
<dbReference type="EMBL" id="SBKP01000002">
    <property type="protein sequence ID" value="RXR30281.1"/>
    <property type="molecule type" value="Genomic_DNA"/>
</dbReference>
<dbReference type="GO" id="GO:0005829">
    <property type="term" value="C:cytosol"/>
    <property type="evidence" value="ECO:0007669"/>
    <property type="project" value="TreeGrafter"/>
</dbReference>
<dbReference type="Gene3D" id="3.30.420.10">
    <property type="entry name" value="Ribonuclease H-like superfamily/Ribonuclease H"/>
    <property type="match status" value="1"/>
</dbReference>